<accession>A0AAN0JFY1</accession>
<evidence type="ECO:0000313" key="4">
    <source>
        <dbReference type="Proteomes" id="UP000007879"/>
    </source>
</evidence>
<dbReference type="AlphaFoldDB" id="A0AAN0JFY1"/>
<dbReference type="Proteomes" id="UP000007879">
    <property type="component" value="Unassembled WGS sequence"/>
</dbReference>
<keyword evidence="2" id="KW-1133">Transmembrane helix</keyword>
<keyword evidence="4" id="KW-1185">Reference proteome</keyword>
<sequence length="340" mass="38183">MSQREEENEASTEIELHSLEADNPIYDRLSTLSEPAPDSPLYDDVEITIERQCPPLPEAEEYIEMSAPDPSLYENVEITIERQCPTLPEADTPHQVCRRTTMVDMKLYNDQDSTGCTERKRVKCYCVFMISCIAVISLMIIPVLVFSFAISVPNMEAIKAKLEEIDGESAKTRKAINELNATITQIINQSSFVVSDINSTLAGQEEIEADLRNVDVYSSCIQEYLSSCSMPIDIFRCTTDYHDVIVDGYYNLDLACHIEVLGNETVFFSPLTNLRMMARSGETIQSSDSASVKLAKSKVRCECAMVPLSTGATRNEEIHCQLYRSRCPFTSTFKSVLIKP</sequence>
<keyword evidence="2" id="KW-0812">Transmembrane</keyword>
<reference evidence="4" key="1">
    <citation type="journal article" date="2010" name="Nature">
        <title>The Amphimedon queenslandica genome and the evolution of animal complexity.</title>
        <authorList>
            <person name="Srivastava M."/>
            <person name="Simakov O."/>
            <person name="Chapman J."/>
            <person name="Fahey B."/>
            <person name="Gauthier M.E."/>
            <person name="Mitros T."/>
            <person name="Richards G.S."/>
            <person name="Conaco C."/>
            <person name="Dacre M."/>
            <person name="Hellsten U."/>
            <person name="Larroux C."/>
            <person name="Putnam N.H."/>
            <person name="Stanke M."/>
            <person name="Adamska M."/>
            <person name="Darling A."/>
            <person name="Degnan S.M."/>
            <person name="Oakley T.H."/>
            <person name="Plachetzki D.C."/>
            <person name="Zhai Y."/>
            <person name="Adamski M."/>
            <person name="Calcino A."/>
            <person name="Cummins S.F."/>
            <person name="Goodstein D.M."/>
            <person name="Harris C."/>
            <person name="Jackson D.J."/>
            <person name="Leys S.P."/>
            <person name="Shu S."/>
            <person name="Woodcroft B.J."/>
            <person name="Vervoort M."/>
            <person name="Kosik K.S."/>
            <person name="Manning G."/>
            <person name="Degnan B.M."/>
            <person name="Rokhsar D.S."/>
        </authorList>
    </citation>
    <scope>NUCLEOTIDE SEQUENCE [LARGE SCALE GENOMIC DNA]</scope>
</reference>
<feature type="compositionally biased region" description="Acidic residues" evidence="1">
    <location>
        <begin position="1"/>
        <end position="12"/>
    </location>
</feature>
<evidence type="ECO:0000313" key="3">
    <source>
        <dbReference type="EnsemblMetazoa" id="XP_019855711.1"/>
    </source>
</evidence>
<dbReference type="KEGG" id="aqu:109584408"/>
<evidence type="ECO:0000256" key="1">
    <source>
        <dbReference type="SAM" id="MobiDB-lite"/>
    </source>
</evidence>
<keyword evidence="2" id="KW-0472">Membrane</keyword>
<feature type="region of interest" description="Disordered" evidence="1">
    <location>
        <begin position="1"/>
        <end position="22"/>
    </location>
</feature>
<reference evidence="3" key="2">
    <citation type="submission" date="2024-06" db="UniProtKB">
        <authorList>
            <consortium name="EnsemblMetazoa"/>
        </authorList>
    </citation>
    <scope>IDENTIFICATION</scope>
</reference>
<dbReference type="RefSeq" id="XP_019855711.1">
    <property type="nucleotide sequence ID" value="XM_020000152.1"/>
</dbReference>
<evidence type="ECO:0000256" key="2">
    <source>
        <dbReference type="SAM" id="Phobius"/>
    </source>
</evidence>
<proteinExistence type="predicted"/>
<feature type="transmembrane region" description="Helical" evidence="2">
    <location>
        <begin position="127"/>
        <end position="150"/>
    </location>
</feature>
<dbReference type="EnsemblMetazoa" id="XM_020000152.1">
    <property type="protein sequence ID" value="XP_019855711.1"/>
    <property type="gene ID" value="LOC109584408"/>
</dbReference>
<dbReference type="GeneID" id="109584408"/>
<name>A0AAN0JFY1_AMPQE</name>
<protein>
    <submittedName>
        <fullName evidence="3">Uncharacterized protein</fullName>
    </submittedName>
</protein>
<organism evidence="3 4">
    <name type="scientific">Amphimedon queenslandica</name>
    <name type="common">Sponge</name>
    <dbReference type="NCBI Taxonomy" id="400682"/>
    <lineage>
        <taxon>Eukaryota</taxon>
        <taxon>Metazoa</taxon>
        <taxon>Porifera</taxon>
        <taxon>Demospongiae</taxon>
        <taxon>Heteroscleromorpha</taxon>
        <taxon>Haplosclerida</taxon>
        <taxon>Niphatidae</taxon>
        <taxon>Amphimedon</taxon>
    </lineage>
</organism>